<organism evidence="2 3">
    <name type="scientific">Nesterenkonia rhizosphaerae</name>
    <dbReference type="NCBI Taxonomy" id="1348272"/>
    <lineage>
        <taxon>Bacteria</taxon>
        <taxon>Bacillati</taxon>
        <taxon>Actinomycetota</taxon>
        <taxon>Actinomycetes</taxon>
        <taxon>Micrococcales</taxon>
        <taxon>Micrococcaceae</taxon>
        <taxon>Nesterenkonia</taxon>
    </lineage>
</organism>
<sequence length="202" mass="21687">MQCWHPATVITMSKTGGGRGTNQYKIQGTSQVKKASSTAGESAVSLGGPAVSAPTWRDAEKSARADYLDLKRRFNEETPEGWTARDAAGNGAFVDFATAADSIELKGPRGVAYEIRQLHRNPAFIEGKDTLEDYESEFNTTEPVTEYWVAQSSASHWKVGKGPVQEQTVPSPGEAFSLVASDTEGFTITGGPSPVEREAASR</sequence>
<dbReference type="EMBL" id="BAABLW010000007">
    <property type="protein sequence ID" value="GAA4924338.1"/>
    <property type="molecule type" value="Genomic_DNA"/>
</dbReference>
<comment type="caution">
    <text evidence="2">The sequence shown here is derived from an EMBL/GenBank/DDBJ whole genome shotgun (WGS) entry which is preliminary data.</text>
</comment>
<dbReference type="Proteomes" id="UP001500368">
    <property type="component" value="Unassembled WGS sequence"/>
</dbReference>
<feature type="region of interest" description="Disordered" evidence="1">
    <location>
        <begin position="183"/>
        <end position="202"/>
    </location>
</feature>
<accession>A0ABP9G3Q6</accession>
<keyword evidence="3" id="KW-1185">Reference proteome</keyword>
<proteinExistence type="predicted"/>
<evidence type="ECO:0000313" key="3">
    <source>
        <dbReference type="Proteomes" id="UP001500368"/>
    </source>
</evidence>
<name>A0ABP9G3Q6_9MICC</name>
<gene>
    <name evidence="2" type="ORF">GCM10025790_21940</name>
</gene>
<reference evidence="3" key="1">
    <citation type="journal article" date="2019" name="Int. J. Syst. Evol. Microbiol.">
        <title>The Global Catalogue of Microorganisms (GCM) 10K type strain sequencing project: providing services to taxonomists for standard genome sequencing and annotation.</title>
        <authorList>
            <consortium name="The Broad Institute Genomics Platform"/>
            <consortium name="The Broad Institute Genome Sequencing Center for Infectious Disease"/>
            <person name="Wu L."/>
            <person name="Ma J."/>
        </authorList>
    </citation>
    <scope>NUCLEOTIDE SEQUENCE [LARGE SCALE GENOMIC DNA]</scope>
    <source>
        <strain evidence="3">JCM 19129</strain>
    </source>
</reference>
<evidence type="ECO:0000256" key="1">
    <source>
        <dbReference type="SAM" id="MobiDB-lite"/>
    </source>
</evidence>
<protein>
    <submittedName>
        <fullName evidence="2">Uncharacterized protein</fullName>
    </submittedName>
</protein>
<evidence type="ECO:0000313" key="2">
    <source>
        <dbReference type="EMBL" id="GAA4924338.1"/>
    </source>
</evidence>
<feature type="region of interest" description="Disordered" evidence="1">
    <location>
        <begin position="34"/>
        <end position="57"/>
    </location>
</feature>